<feature type="transmembrane region" description="Helical" evidence="1">
    <location>
        <begin position="6"/>
        <end position="27"/>
    </location>
</feature>
<gene>
    <name evidence="2" type="primary">flaG</name>
    <name evidence="2" type="ORF">NVIE_009970</name>
</gene>
<dbReference type="STRING" id="926571.NVIE_009970"/>
<dbReference type="AlphaFoldDB" id="A0A060HI47"/>
<organism evidence="2 3">
    <name type="scientific">Nitrososphaera viennensis EN76</name>
    <dbReference type="NCBI Taxonomy" id="926571"/>
    <lineage>
        <taxon>Archaea</taxon>
        <taxon>Nitrososphaerota</taxon>
        <taxon>Nitrososphaeria</taxon>
        <taxon>Nitrososphaerales</taxon>
        <taxon>Nitrososphaeraceae</taxon>
        <taxon>Nitrososphaera</taxon>
    </lineage>
</organism>
<protein>
    <submittedName>
        <fullName evidence="2">Putative Archaeal flagellar protein FlaG</fullName>
    </submittedName>
</protein>
<keyword evidence="2" id="KW-0969">Cilium</keyword>
<dbReference type="GeneID" id="74946262"/>
<dbReference type="RefSeq" id="WP_075054283.1">
    <property type="nucleotide sequence ID" value="NZ_CP007536.1"/>
</dbReference>
<keyword evidence="1" id="KW-0472">Membrane</keyword>
<dbReference type="HOGENOM" id="CLU_108339_0_0_2"/>
<accession>A0A060HI47</accession>
<keyword evidence="3" id="KW-1185">Reference proteome</keyword>
<proteinExistence type="predicted"/>
<keyword evidence="2" id="KW-0282">Flagellum</keyword>
<dbReference type="Pfam" id="PF01917">
    <property type="entry name" value="Flagellin_arch-type"/>
    <property type="match status" value="1"/>
</dbReference>
<evidence type="ECO:0000256" key="1">
    <source>
        <dbReference type="SAM" id="Phobius"/>
    </source>
</evidence>
<dbReference type="OrthoDB" id="135845at2157"/>
<keyword evidence="1" id="KW-0812">Transmembrane</keyword>
<reference evidence="2 3" key="1">
    <citation type="journal article" date="2014" name="Int. J. Syst. Evol. Microbiol.">
        <title>Nitrososphaera viennensis gen. nov., sp. nov., an aerobic and mesophilic, ammonia-oxidizing archaeon from soil and a member of the archaeal phylum Thaumarchaeota.</title>
        <authorList>
            <person name="Stieglmeier M."/>
            <person name="Klingl A."/>
            <person name="Alves R.J."/>
            <person name="Rittmann S.K."/>
            <person name="Melcher M."/>
            <person name="Leisch N."/>
            <person name="Schleper C."/>
        </authorList>
    </citation>
    <scope>NUCLEOTIDE SEQUENCE [LARGE SCALE GENOMIC DNA]</scope>
    <source>
        <strain evidence="2">EN76</strain>
    </source>
</reference>
<name>A0A060HI47_9ARCH</name>
<dbReference type="InterPro" id="IPR002774">
    <property type="entry name" value="Flagellin_arc-type"/>
</dbReference>
<sequence length="156" mass="16386">MVSAGITEGIMLVASVIVASSLAGMVISKTGALNSSFTISAEAQKDMILTKIKIVYVSGNSSSPAVTVWAKNIGSTPVSNTDKLDVYFGKVGSTARIPYNAGSDPKWVYSANVTQWQIKDTVQIDIANGSNLSPGSTYVVRLVAPNGVTDEYLFST</sequence>
<dbReference type="KEGG" id="nvn:NVIE_009970"/>
<evidence type="ECO:0000313" key="2">
    <source>
        <dbReference type="EMBL" id="AIC15223.1"/>
    </source>
</evidence>
<dbReference type="GO" id="GO:0005198">
    <property type="term" value="F:structural molecule activity"/>
    <property type="evidence" value="ECO:0007669"/>
    <property type="project" value="InterPro"/>
</dbReference>
<dbReference type="Proteomes" id="UP000027093">
    <property type="component" value="Chromosome"/>
</dbReference>
<dbReference type="EMBL" id="CP007536">
    <property type="protein sequence ID" value="AIC15223.1"/>
    <property type="molecule type" value="Genomic_DNA"/>
</dbReference>
<dbReference type="GO" id="GO:0097588">
    <property type="term" value="P:archaeal or bacterial-type flagellum-dependent cell motility"/>
    <property type="evidence" value="ECO:0007669"/>
    <property type="project" value="InterPro"/>
</dbReference>
<keyword evidence="2" id="KW-0966">Cell projection</keyword>
<evidence type="ECO:0000313" key="3">
    <source>
        <dbReference type="Proteomes" id="UP000027093"/>
    </source>
</evidence>
<keyword evidence="1" id="KW-1133">Transmembrane helix</keyword>